<feature type="region of interest" description="Disordered" evidence="2">
    <location>
        <begin position="149"/>
        <end position="176"/>
    </location>
</feature>
<name>A0AAD1XX36_EUPCR</name>
<evidence type="ECO:0000313" key="3">
    <source>
        <dbReference type="EMBL" id="CAI2380951.1"/>
    </source>
</evidence>
<keyword evidence="4" id="KW-1185">Reference proteome</keyword>
<feature type="compositionally biased region" description="Polar residues" evidence="2">
    <location>
        <begin position="403"/>
        <end position="415"/>
    </location>
</feature>
<dbReference type="AlphaFoldDB" id="A0AAD1XX36"/>
<organism evidence="3 4">
    <name type="scientific">Euplotes crassus</name>
    <dbReference type="NCBI Taxonomy" id="5936"/>
    <lineage>
        <taxon>Eukaryota</taxon>
        <taxon>Sar</taxon>
        <taxon>Alveolata</taxon>
        <taxon>Ciliophora</taxon>
        <taxon>Intramacronucleata</taxon>
        <taxon>Spirotrichea</taxon>
        <taxon>Hypotrichia</taxon>
        <taxon>Euplotida</taxon>
        <taxon>Euplotidae</taxon>
        <taxon>Moneuplotes</taxon>
    </lineage>
</organism>
<gene>
    <name evidence="3" type="ORF">ECRASSUSDP1_LOCUS22394</name>
</gene>
<sequence>MLQRRIQLLKLKSIIYPWLWKKPICRYPSKLKLLSFLILKTREDHPPNTIPPELPSSIPPLQMPSPPLLPTNTIEERLEANEQRLEKMSQESWMIKEEVGKIKRERGTDKEKLSEQEIKRKANLMVQNAERERDHLARLLEMVEFKHNKYDGESSQQESGDSWEDSRSSHTSNLSSDGEFKIKLKDTGRKKDVPRVVEVIKDNFFSIMEEYENEKNYSQAELIQVRNDIKKMYSKVINYAVDGCEMVKLIFQISGVLSFIDCFEVSGELEMVKNILKDKESTHRAKLRAMQEDIIRAKEEVNELNSHYLRKFNTFQENKTRKIEEFIKEKKAKKLTDEYLQSADMQYDPKITNTTSKERMRHLASMSFDSFENSNNTSFVNEIINKSSHIPNNLEKSLSAISNTFPKPHLSSQNPHPKLSTLHPHPTVKKLNKKNFLNPI</sequence>
<dbReference type="Proteomes" id="UP001295684">
    <property type="component" value="Unassembled WGS sequence"/>
</dbReference>
<evidence type="ECO:0000256" key="1">
    <source>
        <dbReference type="SAM" id="Coils"/>
    </source>
</evidence>
<accession>A0AAD1XX36</accession>
<feature type="coiled-coil region" evidence="1">
    <location>
        <begin position="119"/>
        <end position="146"/>
    </location>
</feature>
<reference evidence="3" key="1">
    <citation type="submission" date="2023-07" db="EMBL/GenBank/DDBJ databases">
        <authorList>
            <consortium name="AG Swart"/>
            <person name="Singh M."/>
            <person name="Singh A."/>
            <person name="Seah K."/>
            <person name="Emmerich C."/>
        </authorList>
    </citation>
    <scope>NUCLEOTIDE SEQUENCE</scope>
    <source>
        <strain evidence="3">DP1</strain>
    </source>
</reference>
<proteinExistence type="predicted"/>
<keyword evidence="1" id="KW-0175">Coiled coil</keyword>
<feature type="region of interest" description="Disordered" evidence="2">
    <location>
        <begin position="403"/>
        <end position="426"/>
    </location>
</feature>
<protein>
    <submittedName>
        <fullName evidence="3">Uncharacterized protein</fullName>
    </submittedName>
</protein>
<comment type="caution">
    <text evidence="3">The sequence shown here is derived from an EMBL/GenBank/DDBJ whole genome shotgun (WGS) entry which is preliminary data.</text>
</comment>
<dbReference type="EMBL" id="CAMPGE010022966">
    <property type="protein sequence ID" value="CAI2380951.1"/>
    <property type="molecule type" value="Genomic_DNA"/>
</dbReference>
<evidence type="ECO:0000313" key="4">
    <source>
        <dbReference type="Proteomes" id="UP001295684"/>
    </source>
</evidence>
<evidence type="ECO:0000256" key="2">
    <source>
        <dbReference type="SAM" id="MobiDB-lite"/>
    </source>
</evidence>